<evidence type="ECO:0000313" key="3">
    <source>
        <dbReference type="Proteomes" id="UP000054053"/>
    </source>
</evidence>
<feature type="compositionally biased region" description="Basic residues" evidence="1">
    <location>
        <begin position="278"/>
        <end position="290"/>
    </location>
</feature>
<sequence length="538" mass="60880">MVEQHTFIASILSPTDALSEETRSLSDVATSSTSSYPDLIAYSAVGGDIGLAASYSFLIVTGNLPKAFSTQCESNLLTPISTADSPPLQQNHKFMVGQYPPPPESPHGQEPTPPGSTKMYHQWGHHHFEMSHHASQGSSPMHTPGHMAPDFYMADRRTPGPPEPYMGSYSVSNASQHGSLSQSDSPYYLEMPQLHSQSSLLLRGNAPMPLGPGSRELDRDMSMPAPLLHDAPRTSPCRRPGRLDSTEMVDTADRQSTEVLRSSSDSPRKRAAVIGNNRVKKLTGRRKSRKNMSQSQPTEEHTNCNGEQVPPTLKETCPDEERCIFESRWRHRNKRGQDMWDSIQSDFYKKFNKSHGKEMLQMKFRRARSKYIEWLPKDEEILRDAWKKVEQERYQLILDTFLDMGGSRNMRLNSSDIEVKLVNDLKIEEHLYMDCFQEIDVRRRKKLSSRKRSGGGDKGHDDAALGSDVMSLEPRHAHDDDEVINQVHQPRSARWETSPASHVEMIDMQMWEGRGNMKIEPPSAPHRLLNNMSGRAMY</sequence>
<dbReference type="EMBL" id="BBTG02000002">
    <property type="protein sequence ID" value="GAO15251.1"/>
    <property type="molecule type" value="Genomic_DNA"/>
</dbReference>
<evidence type="ECO:0000256" key="1">
    <source>
        <dbReference type="SAM" id="MobiDB-lite"/>
    </source>
</evidence>
<dbReference type="AlphaFoldDB" id="A0A1B5KYX6"/>
<organism evidence="2 3">
    <name type="scientific">Ustilaginoidea virens</name>
    <name type="common">Rice false smut fungus</name>
    <name type="synonym">Villosiclava virens</name>
    <dbReference type="NCBI Taxonomy" id="1159556"/>
    <lineage>
        <taxon>Eukaryota</taxon>
        <taxon>Fungi</taxon>
        <taxon>Dikarya</taxon>
        <taxon>Ascomycota</taxon>
        <taxon>Pezizomycotina</taxon>
        <taxon>Sordariomycetes</taxon>
        <taxon>Hypocreomycetidae</taxon>
        <taxon>Hypocreales</taxon>
        <taxon>Clavicipitaceae</taxon>
        <taxon>Ustilaginoidea</taxon>
    </lineage>
</organism>
<comment type="caution">
    <text evidence="2">The sequence shown here is derived from an EMBL/GenBank/DDBJ whole genome shotgun (WGS) entry which is preliminary data.</text>
</comment>
<accession>A0A1B5KYX6</accession>
<dbReference type="Proteomes" id="UP000054053">
    <property type="component" value="Unassembled WGS sequence"/>
</dbReference>
<proteinExistence type="predicted"/>
<protein>
    <submittedName>
        <fullName evidence="2">Uncharacterized protein</fullName>
    </submittedName>
</protein>
<feature type="region of interest" description="Disordered" evidence="1">
    <location>
        <begin position="225"/>
        <end position="315"/>
    </location>
</feature>
<feature type="region of interest" description="Disordered" evidence="1">
    <location>
        <begin position="477"/>
        <end position="498"/>
    </location>
</feature>
<feature type="compositionally biased region" description="Basic and acidic residues" evidence="1">
    <location>
        <begin position="241"/>
        <end position="256"/>
    </location>
</feature>
<evidence type="ECO:0000313" key="2">
    <source>
        <dbReference type="EMBL" id="GAO15251.1"/>
    </source>
</evidence>
<gene>
    <name evidence="2" type="ORF">UVI_02006610</name>
</gene>
<name>A0A1B5KYX6_USTVR</name>
<reference evidence="3" key="1">
    <citation type="journal article" date="2016" name="Genome Announc.">
        <title>Genome sequence of Ustilaginoidea virens IPU010, a rice pathogenic fungus causing false smut.</title>
        <authorList>
            <person name="Kumagai T."/>
            <person name="Ishii T."/>
            <person name="Terai G."/>
            <person name="Umemura M."/>
            <person name="Machida M."/>
            <person name="Asai K."/>
        </authorList>
    </citation>
    <scope>NUCLEOTIDE SEQUENCE [LARGE SCALE GENOMIC DNA]</scope>
    <source>
        <strain evidence="3">IPU010</strain>
    </source>
</reference>